<dbReference type="CDD" id="cd00761">
    <property type="entry name" value="Glyco_tranf_GTA_type"/>
    <property type="match status" value="1"/>
</dbReference>
<accession>A0ABQ1FV55</accession>
<sequence length="229" mass="26821">MDRKVIIEINFNNYGMDPHRLERGWIEHRLGIFRKFTLRSLQAQTNQDFLVVVRIAKESKDLIREILAKQSPFPSHIRFGTIAESDKAILAFAKGHKQLYIARLDSDDLYHRTYVQQLYQVQPKPDTLVLINQNGYLWDSDYNEMAPIFYRSPQFYVFLYKTDEYAAGYRIKPIGGKGHGYVINLPHEFLLPRNFVNVVHSSNTSIKKVPRNNQLSTNEVAKVLREFMI</sequence>
<comment type="caution">
    <text evidence="1">The sequence shown here is derived from an EMBL/GenBank/DDBJ whole genome shotgun (WGS) entry which is preliminary data.</text>
</comment>
<dbReference type="Pfam" id="PF11316">
    <property type="entry name" value="Rhamno_transf"/>
    <property type="match status" value="1"/>
</dbReference>
<dbReference type="SUPFAM" id="SSF53448">
    <property type="entry name" value="Nucleotide-diphospho-sugar transferases"/>
    <property type="match status" value="1"/>
</dbReference>
<dbReference type="EMBL" id="BMHF01000004">
    <property type="protein sequence ID" value="GGA31661.1"/>
    <property type="molecule type" value="Genomic_DNA"/>
</dbReference>
<name>A0ABQ1FV55_9BACL</name>
<evidence type="ECO:0000313" key="1">
    <source>
        <dbReference type="EMBL" id="GGA31661.1"/>
    </source>
</evidence>
<gene>
    <name evidence="1" type="ORF">GCM10010917_15990</name>
</gene>
<proteinExistence type="predicted"/>
<dbReference type="RefSeq" id="WP_094095145.1">
    <property type="nucleotide sequence ID" value="NZ_BMHF01000004.1"/>
</dbReference>
<reference evidence="2" key="1">
    <citation type="journal article" date="2019" name="Int. J. Syst. Evol. Microbiol.">
        <title>The Global Catalogue of Microorganisms (GCM) 10K type strain sequencing project: providing services to taxonomists for standard genome sequencing and annotation.</title>
        <authorList>
            <consortium name="The Broad Institute Genomics Platform"/>
            <consortium name="The Broad Institute Genome Sequencing Center for Infectious Disease"/>
            <person name="Wu L."/>
            <person name="Ma J."/>
        </authorList>
    </citation>
    <scope>NUCLEOTIDE SEQUENCE [LARGE SCALE GENOMIC DNA]</scope>
    <source>
        <strain evidence="2">CGMCC 1.15044</strain>
    </source>
</reference>
<dbReference type="InterPro" id="IPR021466">
    <property type="entry name" value="Put_rhamnosyl_transferase"/>
</dbReference>
<organism evidence="1 2">
    <name type="scientific">Paenibacillus physcomitrellae</name>
    <dbReference type="NCBI Taxonomy" id="1619311"/>
    <lineage>
        <taxon>Bacteria</taxon>
        <taxon>Bacillati</taxon>
        <taxon>Bacillota</taxon>
        <taxon>Bacilli</taxon>
        <taxon>Bacillales</taxon>
        <taxon>Paenibacillaceae</taxon>
        <taxon>Paenibacillus</taxon>
    </lineage>
</organism>
<keyword evidence="2" id="KW-1185">Reference proteome</keyword>
<dbReference type="InterPro" id="IPR029044">
    <property type="entry name" value="Nucleotide-diphossugar_trans"/>
</dbReference>
<protein>
    <recommendedName>
        <fullName evidence="3">Rhamnosyl transferase</fullName>
    </recommendedName>
</protein>
<evidence type="ECO:0000313" key="2">
    <source>
        <dbReference type="Proteomes" id="UP000609323"/>
    </source>
</evidence>
<evidence type="ECO:0008006" key="3">
    <source>
        <dbReference type="Google" id="ProtNLM"/>
    </source>
</evidence>
<dbReference type="Proteomes" id="UP000609323">
    <property type="component" value="Unassembled WGS sequence"/>
</dbReference>